<proteinExistence type="predicted"/>
<reference evidence="2" key="1">
    <citation type="journal article" date="2020" name="Mol. Plant Microbe Interact.">
        <title>Genome Sequence of the Biocontrol Agent Coniothyrium minitans strain Conio (IMI 134523).</title>
        <authorList>
            <person name="Patel D."/>
            <person name="Shittu T.A."/>
            <person name="Baroncelli R."/>
            <person name="Muthumeenakshi S."/>
            <person name="Osborne T.H."/>
            <person name="Janganan T.K."/>
            <person name="Sreenivasaprasad S."/>
        </authorList>
    </citation>
    <scope>NUCLEOTIDE SEQUENCE</scope>
    <source>
        <strain evidence="2">Conio</strain>
    </source>
</reference>
<dbReference type="AlphaFoldDB" id="A0A9P6GG46"/>
<keyword evidence="3" id="KW-1185">Reference proteome</keyword>
<organism evidence="2 3">
    <name type="scientific">Paraphaeosphaeria minitans</name>
    <dbReference type="NCBI Taxonomy" id="565426"/>
    <lineage>
        <taxon>Eukaryota</taxon>
        <taxon>Fungi</taxon>
        <taxon>Dikarya</taxon>
        <taxon>Ascomycota</taxon>
        <taxon>Pezizomycotina</taxon>
        <taxon>Dothideomycetes</taxon>
        <taxon>Pleosporomycetidae</taxon>
        <taxon>Pleosporales</taxon>
        <taxon>Massarineae</taxon>
        <taxon>Didymosphaeriaceae</taxon>
        <taxon>Paraphaeosphaeria</taxon>
    </lineage>
</organism>
<evidence type="ECO:0000313" key="2">
    <source>
        <dbReference type="EMBL" id="KAF9735152.1"/>
    </source>
</evidence>
<protein>
    <submittedName>
        <fullName evidence="2">Uncharacterized protein</fullName>
    </submittedName>
</protein>
<comment type="caution">
    <text evidence="2">The sequence shown here is derived from an EMBL/GenBank/DDBJ whole genome shotgun (WGS) entry which is preliminary data.</text>
</comment>
<accession>A0A9P6GG46</accession>
<feature type="transmembrane region" description="Helical" evidence="1">
    <location>
        <begin position="88"/>
        <end position="110"/>
    </location>
</feature>
<keyword evidence="1" id="KW-1133">Transmembrane helix</keyword>
<dbReference type="EMBL" id="WJXW01000006">
    <property type="protein sequence ID" value="KAF9735152.1"/>
    <property type="molecule type" value="Genomic_DNA"/>
</dbReference>
<keyword evidence="1" id="KW-0812">Transmembrane</keyword>
<keyword evidence="1" id="KW-0472">Membrane</keyword>
<name>A0A9P6GG46_9PLEO</name>
<gene>
    <name evidence="2" type="ORF">PMIN01_06557</name>
</gene>
<dbReference type="Proteomes" id="UP000756921">
    <property type="component" value="Unassembled WGS sequence"/>
</dbReference>
<evidence type="ECO:0000256" key="1">
    <source>
        <dbReference type="SAM" id="Phobius"/>
    </source>
</evidence>
<sequence>MPKAASYMPVPFSPYSDDEAALSNTILQPHYAESIVSDTPTSPASIESFDILDSIAWRRGYTSYETHEGRSRAYEVLRKRGRKNRAQIIATLLLFTLFIAGCAIGGWAVVQHQGTQAREACLAREGGERCNDPAWAKCVAINGAGYCLGVM</sequence>
<dbReference type="OrthoDB" id="3686095at2759"/>
<evidence type="ECO:0000313" key="3">
    <source>
        <dbReference type="Proteomes" id="UP000756921"/>
    </source>
</evidence>